<feature type="transmembrane region" description="Helical" evidence="1">
    <location>
        <begin position="58"/>
        <end position="79"/>
    </location>
</feature>
<name>A0A8S5V0I7_9CAUD</name>
<keyword evidence="1" id="KW-0812">Transmembrane</keyword>
<keyword evidence="1" id="KW-1133">Transmembrane helix</keyword>
<proteinExistence type="predicted"/>
<evidence type="ECO:0000313" key="2">
    <source>
        <dbReference type="EMBL" id="DAG00246.1"/>
    </source>
</evidence>
<organism evidence="2">
    <name type="scientific">Podoviridae sp. ctJDl18</name>
    <dbReference type="NCBI Taxonomy" id="2825242"/>
    <lineage>
        <taxon>Viruses</taxon>
        <taxon>Duplodnaviria</taxon>
        <taxon>Heunggongvirae</taxon>
        <taxon>Uroviricota</taxon>
        <taxon>Caudoviricetes</taxon>
    </lineage>
</organism>
<reference evidence="2" key="1">
    <citation type="journal article" date="2021" name="Proc. Natl. Acad. Sci. U.S.A.">
        <title>A Catalog of Tens of Thousands of Viruses from Human Metagenomes Reveals Hidden Associations with Chronic Diseases.</title>
        <authorList>
            <person name="Tisza M.J."/>
            <person name="Buck C.B."/>
        </authorList>
    </citation>
    <scope>NUCLEOTIDE SEQUENCE</scope>
    <source>
        <strain evidence="2">CtJDl18</strain>
    </source>
</reference>
<evidence type="ECO:0000256" key="1">
    <source>
        <dbReference type="SAM" id="Phobius"/>
    </source>
</evidence>
<feature type="transmembrane region" description="Helical" evidence="1">
    <location>
        <begin position="29"/>
        <end position="46"/>
    </location>
</feature>
<feature type="transmembrane region" description="Helical" evidence="1">
    <location>
        <begin position="91"/>
        <end position="114"/>
    </location>
</feature>
<protein>
    <submittedName>
        <fullName evidence="2">Uncharacterized protein</fullName>
    </submittedName>
</protein>
<sequence>METFVVLMLISFLYAVVAAYKWKGVERDSQIVGAFLVQICFCYFMAFRIKATDVVEILLSWHFGCFISVVLGGSLGAIVGEHIHTDGKRSVGYWLHLAFANIILVFLGVLFLIFSL</sequence>
<keyword evidence="1" id="KW-0472">Membrane</keyword>
<dbReference type="EMBL" id="BK016178">
    <property type="protein sequence ID" value="DAG00246.1"/>
    <property type="molecule type" value="Genomic_DNA"/>
</dbReference>
<accession>A0A8S5V0I7</accession>